<keyword evidence="5 11" id="KW-0375">Hydrogen ion transport</keyword>
<dbReference type="HAMAP" id="MF_00815">
    <property type="entry name" value="ATP_synth_gamma_bact"/>
    <property type="match status" value="1"/>
</dbReference>
<evidence type="ECO:0000313" key="13">
    <source>
        <dbReference type="Proteomes" id="UP000007382"/>
    </source>
</evidence>
<evidence type="ECO:0000256" key="4">
    <source>
        <dbReference type="ARBA" id="ARBA00022448"/>
    </source>
</evidence>
<evidence type="ECO:0000256" key="8">
    <source>
        <dbReference type="ARBA" id="ARBA00023196"/>
    </source>
</evidence>
<comment type="function">
    <text evidence="1 11">Produces ATP from ADP in the presence of a proton gradient across the membrane. The gamma chain is believed to be important in regulating ATPase activity and the flow of protons through the CF(0) complex.</text>
</comment>
<dbReference type="InterPro" id="IPR035968">
    <property type="entry name" value="ATP_synth_F1_ATPase_gsu"/>
</dbReference>
<dbReference type="Gene3D" id="1.10.287.80">
    <property type="entry name" value="ATP synthase, gamma subunit, helix hairpin domain"/>
    <property type="match status" value="1"/>
</dbReference>
<evidence type="ECO:0000256" key="7">
    <source>
        <dbReference type="ARBA" id="ARBA00023136"/>
    </source>
</evidence>
<dbReference type="FunFam" id="1.10.287.80:FF:000003">
    <property type="entry name" value="ATP synthase gamma chain, chloroplastic"/>
    <property type="match status" value="1"/>
</dbReference>
<dbReference type="PATRIC" id="fig|1162668.3.peg.79"/>
<dbReference type="GO" id="GO:0046933">
    <property type="term" value="F:proton-transporting ATP synthase activity, rotational mechanism"/>
    <property type="evidence" value="ECO:0007669"/>
    <property type="project" value="UniProtKB-UniRule"/>
</dbReference>
<evidence type="ECO:0000313" key="12">
    <source>
        <dbReference type="EMBL" id="BAM05797.1"/>
    </source>
</evidence>
<dbReference type="Gene3D" id="3.40.1380.10">
    <property type="match status" value="1"/>
</dbReference>
<dbReference type="NCBIfam" id="TIGR01146">
    <property type="entry name" value="ATPsyn_F1gamma"/>
    <property type="match status" value="1"/>
</dbReference>
<dbReference type="GO" id="GO:0042777">
    <property type="term" value="P:proton motive force-driven plasma membrane ATP synthesis"/>
    <property type="evidence" value="ECO:0007669"/>
    <property type="project" value="UniProtKB-UniRule"/>
</dbReference>
<sequence>MASLRSIRTRIKSVKNTRQITKAMEMVASAKMRRAQQRVLDTRPYADRIHEILVRMGTRSSFSTHPYFQIKPVKKVGIVLVSTDRGLCGPINSNLFRTILKFMGERPEVEFEFVTIGKKGRDFVRRSGRKLVGVVEGVKDRGPITEILPATQVVIEEFADKGEWQEVWIFYTQFVSIMSQKPMMERILPIKPEHLQPKEGADLTGEYLYEPDDSREILDVLLPRYFETIIFQRVLENFASEYSARMVAMKNATTNAKEVIYGLTLTYNKLRQANITKEISEISSGAEAIQQG</sequence>
<comment type="subunit">
    <text evidence="11">F-type ATPases have 2 components, CF(1) - the catalytic core - and CF(0) - the membrane proton channel. CF(1) has five subunits: alpha(3), beta(3), gamma(1), delta(1), epsilon(1). CF(0) has three main subunits: a, b and c.</text>
</comment>
<dbReference type="KEGG" id="lfc:LFE_0067"/>
<dbReference type="PROSITE" id="PS00153">
    <property type="entry name" value="ATPASE_GAMMA"/>
    <property type="match status" value="1"/>
</dbReference>
<dbReference type="RefSeq" id="WP_014448292.1">
    <property type="nucleotide sequence ID" value="NC_017094.1"/>
</dbReference>
<keyword evidence="4 11" id="KW-0813">Transport</keyword>
<dbReference type="EMBL" id="AP012342">
    <property type="protein sequence ID" value="BAM05797.1"/>
    <property type="molecule type" value="Genomic_DNA"/>
</dbReference>
<dbReference type="PANTHER" id="PTHR11693:SF22">
    <property type="entry name" value="ATP SYNTHASE SUBUNIT GAMMA, MITOCHONDRIAL"/>
    <property type="match status" value="1"/>
</dbReference>
<evidence type="ECO:0000256" key="9">
    <source>
        <dbReference type="ARBA" id="ARBA00023310"/>
    </source>
</evidence>
<dbReference type="PANTHER" id="PTHR11693">
    <property type="entry name" value="ATP SYNTHASE GAMMA CHAIN"/>
    <property type="match status" value="1"/>
</dbReference>
<dbReference type="eggNOG" id="COG0224">
    <property type="taxonomic scope" value="Bacteria"/>
</dbReference>
<keyword evidence="13" id="KW-1185">Reference proteome</keyword>
<dbReference type="InterPro" id="IPR023632">
    <property type="entry name" value="ATP_synth_F1_gsu_CS"/>
</dbReference>
<dbReference type="Pfam" id="PF00231">
    <property type="entry name" value="ATP-synt"/>
    <property type="match status" value="1"/>
</dbReference>
<dbReference type="InterPro" id="IPR000131">
    <property type="entry name" value="ATP_synth_F1_gsu"/>
</dbReference>
<dbReference type="GO" id="GO:0009579">
    <property type="term" value="C:thylakoid"/>
    <property type="evidence" value="ECO:0007669"/>
    <property type="project" value="UniProtKB-SubCell"/>
</dbReference>
<evidence type="ECO:0000256" key="3">
    <source>
        <dbReference type="ARBA" id="ARBA00007681"/>
    </source>
</evidence>
<dbReference type="SUPFAM" id="SSF52943">
    <property type="entry name" value="ATP synthase (F1-ATPase), gamma subunit"/>
    <property type="match status" value="1"/>
</dbReference>
<keyword evidence="7 11" id="KW-0472">Membrane</keyword>
<dbReference type="Proteomes" id="UP000007382">
    <property type="component" value="Chromosome"/>
</dbReference>
<proteinExistence type="inferred from homology"/>
<dbReference type="PRINTS" id="PR00126">
    <property type="entry name" value="ATPASEGAMMA"/>
</dbReference>
<name>I0IKJ8_LEPFC</name>
<dbReference type="CDD" id="cd12151">
    <property type="entry name" value="F1-ATPase_gamma"/>
    <property type="match status" value="1"/>
</dbReference>
<evidence type="ECO:0000256" key="10">
    <source>
        <dbReference type="ARBA" id="ARBA00060385"/>
    </source>
</evidence>
<reference evidence="12 13" key="1">
    <citation type="journal article" date="2012" name="J. Bacteriol.">
        <title>Complete Genome Sequence of Leptospirillum ferrooxidans Strain C2-3, Isolated from a Fresh Volcanic Ash Deposit on the Island of Miyake, Japan.</title>
        <authorList>
            <person name="Fujimura R."/>
            <person name="Sato Y."/>
            <person name="Nishizawa T."/>
            <person name="Oshima K."/>
            <person name="Kim S.-W."/>
            <person name="Hattori M."/>
            <person name="Kamijo T."/>
            <person name="Ohta H."/>
        </authorList>
    </citation>
    <scope>NUCLEOTIDE SEQUENCE [LARGE SCALE GENOMIC DNA]</scope>
    <source>
        <strain evidence="12 13">C2-3</strain>
    </source>
</reference>
<dbReference type="AlphaFoldDB" id="I0IKJ8"/>
<evidence type="ECO:0000256" key="2">
    <source>
        <dbReference type="ARBA" id="ARBA00004170"/>
    </source>
</evidence>
<gene>
    <name evidence="11" type="primary">atpG</name>
    <name evidence="12" type="ordered locus">LFE_0067</name>
</gene>
<dbReference type="GO" id="GO:0045259">
    <property type="term" value="C:proton-transporting ATP synthase complex"/>
    <property type="evidence" value="ECO:0007669"/>
    <property type="project" value="UniProtKB-KW"/>
</dbReference>
<accession>I0IKJ8</accession>
<evidence type="ECO:0000256" key="11">
    <source>
        <dbReference type="HAMAP-Rule" id="MF_00815"/>
    </source>
</evidence>
<comment type="similarity">
    <text evidence="3 11">Belongs to the ATPase gamma chain family.</text>
</comment>
<organism evidence="12 13">
    <name type="scientific">Leptospirillum ferrooxidans (strain C2-3)</name>
    <dbReference type="NCBI Taxonomy" id="1162668"/>
    <lineage>
        <taxon>Bacteria</taxon>
        <taxon>Pseudomonadati</taxon>
        <taxon>Nitrospirota</taxon>
        <taxon>Nitrospiria</taxon>
        <taxon>Nitrospirales</taxon>
        <taxon>Nitrospiraceae</taxon>
        <taxon>Leptospirillum</taxon>
    </lineage>
</organism>
<keyword evidence="6 11" id="KW-0406">Ion transport</keyword>
<protein>
    <recommendedName>
        <fullName evidence="11">ATP synthase gamma chain</fullName>
    </recommendedName>
    <alternativeName>
        <fullName evidence="11">ATP synthase F1 sector gamma subunit</fullName>
    </alternativeName>
    <alternativeName>
        <fullName evidence="11">F-ATPase gamma subunit</fullName>
    </alternativeName>
</protein>
<reference evidence="13" key="2">
    <citation type="submission" date="2012-03" db="EMBL/GenBank/DDBJ databases">
        <title>The complete genome sequence of the pioneer microbe on fresh volcanic deposit, Leptospirillum ferrooxidans strain C2-3.</title>
        <authorList>
            <person name="Fujimura R."/>
            <person name="Sato Y."/>
            <person name="Nishizawa T."/>
            <person name="Nanba K."/>
            <person name="Oshima K."/>
            <person name="Hattori M."/>
            <person name="Kamijo T."/>
            <person name="Ohta H."/>
        </authorList>
    </citation>
    <scope>NUCLEOTIDE SEQUENCE [LARGE SCALE GENOMIC DNA]</scope>
    <source>
        <strain evidence="13">C2-3</strain>
    </source>
</reference>
<keyword evidence="9 11" id="KW-0066">ATP synthesis</keyword>
<dbReference type="OrthoDB" id="9812769at2"/>
<evidence type="ECO:0000256" key="1">
    <source>
        <dbReference type="ARBA" id="ARBA00003456"/>
    </source>
</evidence>
<dbReference type="GO" id="GO:0005524">
    <property type="term" value="F:ATP binding"/>
    <property type="evidence" value="ECO:0007669"/>
    <property type="project" value="UniProtKB-UniRule"/>
</dbReference>
<evidence type="ECO:0000256" key="5">
    <source>
        <dbReference type="ARBA" id="ARBA00022781"/>
    </source>
</evidence>
<comment type="subcellular location">
    <subcellularLocation>
        <location evidence="11">Cell inner membrane</location>
        <topology evidence="11">Peripheral membrane protein</topology>
    </subcellularLocation>
    <subcellularLocation>
        <location evidence="2">Membrane</location>
        <topology evidence="2">Peripheral membrane protein</topology>
    </subcellularLocation>
    <subcellularLocation>
        <location evidence="10">Thylakoid</location>
    </subcellularLocation>
</comment>
<evidence type="ECO:0000256" key="6">
    <source>
        <dbReference type="ARBA" id="ARBA00023065"/>
    </source>
</evidence>
<dbReference type="STRING" id="1162668.LFE_0067"/>
<keyword evidence="8 11" id="KW-0139">CF(1)</keyword>
<keyword evidence="11" id="KW-1003">Cell membrane</keyword>
<dbReference type="HOGENOM" id="CLU_050669_0_1_0"/>
<dbReference type="GO" id="GO:0005886">
    <property type="term" value="C:plasma membrane"/>
    <property type="evidence" value="ECO:0007669"/>
    <property type="project" value="UniProtKB-SubCell"/>
</dbReference>
<keyword evidence="11" id="KW-0997">Cell inner membrane</keyword>